<proteinExistence type="predicted"/>
<evidence type="ECO:0000256" key="1">
    <source>
        <dbReference type="SAM" id="MobiDB-lite"/>
    </source>
</evidence>
<sequence length="131" mass="14023">MRGDHSSSVEGHRRAAVEAIPEVEGLAHPVTELFVVRARQQAVARQAIRRLISHTSKHARAELVRDLEISAPAIYNRRRQTLVDTDQKPGVTPAVPAARVAKGGLLSGSPHGVDTKLGSLTPTSTQAVARS</sequence>
<dbReference type="KEGG" id="stp:Strop_1068"/>
<accession>A4X3T9</accession>
<name>A4X3T9_SALTO</name>
<dbReference type="AlphaFoldDB" id="A4X3T9"/>
<evidence type="ECO:0000313" key="3">
    <source>
        <dbReference type="Proteomes" id="UP000000235"/>
    </source>
</evidence>
<feature type="region of interest" description="Disordered" evidence="1">
    <location>
        <begin position="105"/>
        <end position="131"/>
    </location>
</feature>
<dbReference type="EMBL" id="CP000667">
    <property type="protein sequence ID" value="ABP53539.1"/>
    <property type="molecule type" value="Genomic_DNA"/>
</dbReference>
<evidence type="ECO:0000313" key="2">
    <source>
        <dbReference type="EMBL" id="ABP53539.1"/>
    </source>
</evidence>
<dbReference type="HOGENOM" id="CLU_1926104_0_0_11"/>
<feature type="compositionally biased region" description="Polar residues" evidence="1">
    <location>
        <begin position="118"/>
        <end position="131"/>
    </location>
</feature>
<reference evidence="3" key="1">
    <citation type="journal article" date="2007" name="Proc. Natl. Acad. Sci. U.S.A.">
        <title>Genome sequencing reveals complex secondary metabolome in the marine actinomycete Salinispora tropica.</title>
        <authorList>
            <person name="Udwary D.W."/>
            <person name="Zeigler L."/>
            <person name="Asolkar R.N."/>
            <person name="Singan V."/>
            <person name="Lapidus A."/>
            <person name="Fenical W."/>
            <person name="Jensen P.R."/>
            <person name="Moore B.S."/>
        </authorList>
    </citation>
    <scope>NUCLEOTIDE SEQUENCE [LARGE SCALE GENOMIC DNA]</scope>
    <source>
        <strain evidence="3">ATCC BAA-916 / DSM 44818 / CNB-440</strain>
    </source>
</reference>
<dbReference type="Proteomes" id="UP000000235">
    <property type="component" value="Chromosome"/>
</dbReference>
<keyword evidence="3" id="KW-1185">Reference proteome</keyword>
<gene>
    <name evidence="2" type="ordered locus">Strop_1068</name>
</gene>
<protein>
    <submittedName>
        <fullName evidence="2">Uncharacterized protein</fullName>
    </submittedName>
</protein>
<organism evidence="2 3">
    <name type="scientific">Salinispora tropica (strain ATCC BAA-916 / DSM 44818 / JCM 13857 / NBRC 105044 / CNB-440)</name>
    <dbReference type="NCBI Taxonomy" id="369723"/>
    <lineage>
        <taxon>Bacteria</taxon>
        <taxon>Bacillati</taxon>
        <taxon>Actinomycetota</taxon>
        <taxon>Actinomycetes</taxon>
        <taxon>Micromonosporales</taxon>
        <taxon>Micromonosporaceae</taxon>
        <taxon>Salinispora</taxon>
    </lineage>
</organism>